<dbReference type="PROSITE" id="PS00758">
    <property type="entry name" value="ARGE_DAPE_CPG2_1"/>
    <property type="match status" value="1"/>
</dbReference>
<name>A0AAV5NYB3_9VIBR</name>
<dbReference type="GO" id="GO:0004177">
    <property type="term" value="F:aminopeptidase activity"/>
    <property type="evidence" value="ECO:0007669"/>
    <property type="project" value="UniProtKB-UniRule"/>
</dbReference>
<evidence type="ECO:0000256" key="2">
    <source>
        <dbReference type="ARBA" id="ARBA00022670"/>
    </source>
</evidence>
<dbReference type="InterPro" id="IPR002933">
    <property type="entry name" value="Peptidase_M20"/>
</dbReference>
<dbReference type="InterPro" id="IPR036264">
    <property type="entry name" value="Bact_exopeptidase_dim_dom"/>
</dbReference>
<feature type="binding site" evidence="9">
    <location>
        <position position="106"/>
    </location>
    <ligand>
        <name>Zn(2+)</name>
        <dbReference type="ChEBI" id="CHEBI:29105"/>
        <label>2</label>
    </ligand>
</feature>
<feature type="binding site" evidence="9">
    <location>
        <position position="140"/>
    </location>
    <ligand>
        <name>Zn(2+)</name>
        <dbReference type="ChEBI" id="CHEBI:29105"/>
        <label>2</label>
    </ligand>
</feature>
<dbReference type="Proteomes" id="UP001156690">
    <property type="component" value="Unassembled WGS sequence"/>
</dbReference>
<proteinExistence type="inferred from homology"/>
<evidence type="ECO:0000256" key="8">
    <source>
        <dbReference type="PIRSR" id="PIRSR001123-1"/>
    </source>
</evidence>
<feature type="binding site" evidence="9">
    <location>
        <position position="163"/>
    </location>
    <ligand>
        <name>Zn(2+)</name>
        <dbReference type="ChEBI" id="CHEBI:29105"/>
        <label>1</label>
    </ligand>
</feature>
<evidence type="ECO:0000256" key="1">
    <source>
        <dbReference type="ARBA" id="ARBA00001947"/>
    </source>
</evidence>
<dbReference type="PANTHER" id="PTHR42994">
    <property type="entry name" value="PEPTIDASE T"/>
    <property type="match status" value="1"/>
</dbReference>
<evidence type="ECO:0000256" key="3">
    <source>
        <dbReference type="ARBA" id="ARBA00022723"/>
    </source>
</evidence>
<keyword evidence="5" id="KW-0862">Zinc</keyword>
<feature type="binding site" evidence="9">
    <location>
        <position position="106"/>
    </location>
    <ligand>
        <name>Zn(2+)</name>
        <dbReference type="ChEBI" id="CHEBI:29105"/>
        <label>1</label>
    </ligand>
</feature>
<dbReference type="InterPro" id="IPR008007">
    <property type="entry name" value="Peptidase_M42"/>
</dbReference>
<dbReference type="GO" id="GO:0046872">
    <property type="term" value="F:metal ion binding"/>
    <property type="evidence" value="ECO:0007669"/>
    <property type="project" value="UniProtKB-UniRule"/>
</dbReference>
<comment type="cofactor">
    <cofactor evidence="9">
        <name>a divalent metal cation</name>
        <dbReference type="ChEBI" id="CHEBI:60240"/>
    </cofactor>
    <text evidence="9">Binds 2 divalent metal cations per subunit.</text>
</comment>
<evidence type="ECO:0000256" key="9">
    <source>
        <dbReference type="PIRSR" id="PIRSR001123-2"/>
    </source>
</evidence>
<evidence type="ECO:0000259" key="10">
    <source>
        <dbReference type="Pfam" id="PF07687"/>
    </source>
</evidence>
<keyword evidence="6" id="KW-0482">Metalloprotease</keyword>
<dbReference type="EMBL" id="BSNX01000074">
    <property type="protein sequence ID" value="GLQ75550.1"/>
    <property type="molecule type" value="Genomic_DNA"/>
</dbReference>
<keyword evidence="3 9" id="KW-0479">Metal-binding</keyword>
<dbReference type="GO" id="GO:0006508">
    <property type="term" value="P:proteolysis"/>
    <property type="evidence" value="ECO:0007669"/>
    <property type="project" value="UniProtKB-KW"/>
</dbReference>
<dbReference type="PANTHER" id="PTHR42994:SF2">
    <property type="entry name" value="PEPTIDASE"/>
    <property type="match status" value="1"/>
</dbReference>
<evidence type="ECO:0000313" key="11">
    <source>
        <dbReference type="EMBL" id="GLQ75550.1"/>
    </source>
</evidence>
<reference evidence="12" key="1">
    <citation type="journal article" date="2019" name="Int. J. Syst. Evol. Microbiol.">
        <title>The Global Catalogue of Microorganisms (GCM) 10K type strain sequencing project: providing services to taxonomists for standard genome sequencing and annotation.</title>
        <authorList>
            <consortium name="The Broad Institute Genomics Platform"/>
            <consortium name="The Broad Institute Genome Sequencing Center for Infectious Disease"/>
            <person name="Wu L."/>
            <person name="Ma J."/>
        </authorList>
    </citation>
    <scope>NUCLEOTIDE SEQUENCE [LARGE SCALE GENOMIC DNA]</scope>
    <source>
        <strain evidence="12">NBRC 15640</strain>
    </source>
</reference>
<keyword evidence="2" id="KW-0645">Protease</keyword>
<dbReference type="SUPFAM" id="SSF53187">
    <property type="entry name" value="Zn-dependent exopeptidases"/>
    <property type="match status" value="1"/>
</dbReference>
<feature type="active site" description="Proton acceptor" evidence="8">
    <location>
        <position position="139"/>
    </location>
</feature>
<keyword evidence="12" id="KW-1185">Reference proteome</keyword>
<evidence type="ECO:0000313" key="12">
    <source>
        <dbReference type="Proteomes" id="UP001156690"/>
    </source>
</evidence>
<dbReference type="RefSeq" id="WP_126606087.1">
    <property type="nucleotide sequence ID" value="NZ_AP025144.1"/>
</dbReference>
<dbReference type="NCBIfam" id="TIGR01883">
    <property type="entry name" value="PepT-like"/>
    <property type="match status" value="1"/>
</dbReference>
<gene>
    <name evidence="11" type="primary">pepT3</name>
    <name evidence="11" type="ORF">GCM10007932_49120</name>
</gene>
<evidence type="ECO:0000256" key="4">
    <source>
        <dbReference type="ARBA" id="ARBA00022801"/>
    </source>
</evidence>
<dbReference type="SUPFAM" id="SSF55031">
    <property type="entry name" value="Bacterial exopeptidase dimerisation domain"/>
    <property type="match status" value="1"/>
</dbReference>
<accession>A0AAV5NYB3</accession>
<evidence type="ECO:0000256" key="6">
    <source>
        <dbReference type="ARBA" id="ARBA00023049"/>
    </source>
</evidence>
<organism evidence="11 12">
    <name type="scientific">Vibrio penaeicida</name>
    <dbReference type="NCBI Taxonomy" id="104609"/>
    <lineage>
        <taxon>Bacteria</taxon>
        <taxon>Pseudomonadati</taxon>
        <taxon>Pseudomonadota</taxon>
        <taxon>Gammaproteobacteria</taxon>
        <taxon>Vibrionales</taxon>
        <taxon>Vibrionaceae</taxon>
        <taxon>Vibrio</taxon>
    </lineage>
</organism>
<evidence type="ECO:0000256" key="5">
    <source>
        <dbReference type="ARBA" id="ARBA00022833"/>
    </source>
</evidence>
<dbReference type="InterPro" id="IPR001261">
    <property type="entry name" value="ArgE/DapE_CS"/>
</dbReference>
<evidence type="ECO:0000256" key="7">
    <source>
        <dbReference type="PIRNR" id="PIRNR001123"/>
    </source>
</evidence>
<dbReference type="Gene3D" id="3.30.70.360">
    <property type="match status" value="1"/>
</dbReference>
<dbReference type="InterPro" id="IPR010162">
    <property type="entry name" value="PepT-like"/>
</dbReference>
<protein>
    <submittedName>
        <fullName evidence="11">Peptidase M20</fullName>
    </submittedName>
</protein>
<dbReference type="AlphaFoldDB" id="A0AAV5NYB3"/>
<dbReference type="Pfam" id="PF01546">
    <property type="entry name" value="Peptidase_M20"/>
    <property type="match status" value="1"/>
</dbReference>
<dbReference type="Pfam" id="PF07687">
    <property type="entry name" value="M20_dimer"/>
    <property type="match status" value="1"/>
</dbReference>
<sequence>MPQVNQQRLVEHFMSLVKIDSESRNEKEMAETISEQLGQLGFEVRKQPVTEDISNGFNVYGKLKGTLDGSVLVSSHLDTVTPGNGIVPIEENGIIRSAGDTILGGDDKSGIAALFEAVRTLQENDLPHQTIEVAFTVHEEGGLHGSRQFELDCVESEYAIVLDSGGPIGTIITTAPGQQNLKVTIKGKPAHAGLAPEEGINAMVVASEAIANMTLSRIDFETTANIGVVSGGQATNIVMPEIYIEAEARSLDDVKLTTQVKHMEDTFKQAAEKHGASVNIESTRAYNAYKISDNDEHVSSIKASFELVGITAATKSTGGGSDANIFNSRGLKTVNLSTGMAKVHTTEEFIKVEDMVDITRFLVKHLSS</sequence>
<dbReference type="Gene3D" id="3.40.630.10">
    <property type="entry name" value="Zn peptidases"/>
    <property type="match status" value="1"/>
</dbReference>
<dbReference type="PIRSF" id="PIRSF001123">
    <property type="entry name" value="PepA_GA"/>
    <property type="match status" value="1"/>
</dbReference>
<feature type="domain" description="Peptidase M20 dimerisation" evidence="10">
    <location>
        <begin position="177"/>
        <end position="273"/>
    </location>
</feature>
<comment type="cofactor">
    <cofactor evidence="1">
        <name>Zn(2+)</name>
        <dbReference type="ChEBI" id="CHEBI:29105"/>
    </cofactor>
</comment>
<comment type="similarity">
    <text evidence="7">Belongs to the peptidase M42 family.</text>
</comment>
<dbReference type="InterPro" id="IPR011650">
    <property type="entry name" value="Peptidase_M20_dimer"/>
</dbReference>
<keyword evidence="4" id="KW-0378">Hydrolase</keyword>
<comment type="caution">
    <text evidence="11">The sequence shown here is derived from an EMBL/GenBank/DDBJ whole genome shotgun (WGS) entry which is preliminary data.</text>
</comment>
<dbReference type="GO" id="GO:0008237">
    <property type="term" value="F:metallopeptidase activity"/>
    <property type="evidence" value="ECO:0007669"/>
    <property type="project" value="UniProtKB-KW"/>
</dbReference>